<evidence type="ECO:0000256" key="8">
    <source>
        <dbReference type="RuleBase" id="RU363032"/>
    </source>
</evidence>
<dbReference type="PANTHER" id="PTHR43357:SF4">
    <property type="entry name" value="INNER MEMBRANE ABC TRANSPORTER PERMEASE PROTEIN YDCV"/>
    <property type="match status" value="1"/>
</dbReference>
<evidence type="ECO:0000256" key="5">
    <source>
        <dbReference type="ARBA" id="ARBA00022692"/>
    </source>
</evidence>
<accession>A0ABP6WE29</accession>
<dbReference type="Gene3D" id="1.10.3720.10">
    <property type="entry name" value="MetI-like"/>
    <property type="match status" value="1"/>
</dbReference>
<dbReference type="InterPro" id="IPR000515">
    <property type="entry name" value="MetI-like"/>
</dbReference>
<dbReference type="SUPFAM" id="SSF161098">
    <property type="entry name" value="MetI-like"/>
    <property type="match status" value="1"/>
</dbReference>
<feature type="transmembrane region" description="Helical" evidence="8">
    <location>
        <begin position="105"/>
        <end position="129"/>
    </location>
</feature>
<keyword evidence="2 8" id="KW-0813">Transport</keyword>
<sequence length="284" mass="29713">MAVEALGTPLALGNQGSSRRVGRSVWLVPPLLVLVGLVVYPLVLVAQESFTGGFATWRAVVGSGEFRAALVRTVQIAVCSTVGCMVVGTFLAVVISYVPFPGARVIAGMVDAMLALPSFLVALSFTFVYGSAGVLGALVGDSGFLTTPWAVILAEITFYTPFVMRPLLGAMGQIPRVQLDVAASLGGGPWRVLRQVVLPEVRPALAAGGGLTLLLTLNEFGIVLFLGARDTTTLPMLVHTKGIVMFDYPGACVIAVVQVVLSIGLYVAMRAVLTRQGGRRAALD</sequence>
<evidence type="ECO:0000313" key="11">
    <source>
        <dbReference type="Proteomes" id="UP001501222"/>
    </source>
</evidence>
<name>A0ABP6WE29_9ACTN</name>
<evidence type="ECO:0000256" key="6">
    <source>
        <dbReference type="ARBA" id="ARBA00022989"/>
    </source>
</evidence>
<dbReference type="EMBL" id="BAABAA010000002">
    <property type="protein sequence ID" value="GAA3548757.1"/>
    <property type="molecule type" value="Genomic_DNA"/>
</dbReference>
<dbReference type="InterPro" id="IPR035906">
    <property type="entry name" value="MetI-like_sf"/>
</dbReference>
<evidence type="ECO:0000256" key="7">
    <source>
        <dbReference type="ARBA" id="ARBA00023136"/>
    </source>
</evidence>
<evidence type="ECO:0000313" key="10">
    <source>
        <dbReference type="EMBL" id="GAA3548757.1"/>
    </source>
</evidence>
<dbReference type="Pfam" id="PF00528">
    <property type="entry name" value="BPD_transp_1"/>
    <property type="match status" value="1"/>
</dbReference>
<evidence type="ECO:0000259" key="9">
    <source>
        <dbReference type="PROSITE" id="PS50928"/>
    </source>
</evidence>
<dbReference type="NCBIfam" id="NF011624">
    <property type="entry name" value="PRK15050.1"/>
    <property type="match status" value="1"/>
</dbReference>
<evidence type="ECO:0000256" key="3">
    <source>
        <dbReference type="ARBA" id="ARBA00022475"/>
    </source>
</evidence>
<evidence type="ECO:0000256" key="2">
    <source>
        <dbReference type="ARBA" id="ARBA00022448"/>
    </source>
</evidence>
<feature type="transmembrane region" description="Helical" evidence="8">
    <location>
        <begin position="25"/>
        <end position="46"/>
    </location>
</feature>
<feature type="transmembrane region" description="Helical" evidence="8">
    <location>
        <begin position="204"/>
        <end position="228"/>
    </location>
</feature>
<dbReference type="PANTHER" id="PTHR43357">
    <property type="entry name" value="INNER MEMBRANE ABC TRANSPORTER PERMEASE PROTEIN YDCV"/>
    <property type="match status" value="1"/>
</dbReference>
<feature type="domain" description="ABC transmembrane type-1" evidence="9">
    <location>
        <begin position="70"/>
        <end position="269"/>
    </location>
</feature>
<comment type="subcellular location">
    <subcellularLocation>
        <location evidence="1">Cell inner membrane</location>
        <topology evidence="1">Multi-pass membrane protein</topology>
    </subcellularLocation>
    <subcellularLocation>
        <location evidence="8">Cell membrane</location>
        <topology evidence="8">Multi-pass membrane protein</topology>
    </subcellularLocation>
</comment>
<keyword evidence="5 8" id="KW-0812">Transmembrane</keyword>
<gene>
    <name evidence="10" type="ORF">GCM10022235_15480</name>
</gene>
<dbReference type="Proteomes" id="UP001501222">
    <property type="component" value="Unassembled WGS sequence"/>
</dbReference>
<keyword evidence="7 8" id="KW-0472">Membrane</keyword>
<proteinExistence type="inferred from homology"/>
<feature type="transmembrane region" description="Helical" evidence="8">
    <location>
        <begin position="149"/>
        <end position="168"/>
    </location>
</feature>
<comment type="caution">
    <text evidence="10">The sequence shown here is derived from an EMBL/GenBank/DDBJ whole genome shotgun (WGS) entry which is preliminary data.</text>
</comment>
<protein>
    <submittedName>
        <fullName evidence="10">2-aminoethylphosphonate ABC transporter permease subunit</fullName>
    </submittedName>
</protein>
<evidence type="ECO:0000256" key="4">
    <source>
        <dbReference type="ARBA" id="ARBA00022519"/>
    </source>
</evidence>
<keyword evidence="11" id="KW-1185">Reference proteome</keyword>
<keyword evidence="6 8" id="KW-1133">Transmembrane helix</keyword>
<dbReference type="CDD" id="cd06261">
    <property type="entry name" value="TM_PBP2"/>
    <property type="match status" value="1"/>
</dbReference>
<feature type="transmembrane region" description="Helical" evidence="8">
    <location>
        <begin position="74"/>
        <end position="98"/>
    </location>
</feature>
<keyword evidence="3" id="KW-1003">Cell membrane</keyword>
<comment type="similarity">
    <text evidence="8">Belongs to the binding-protein-dependent transport system permease family.</text>
</comment>
<dbReference type="PROSITE" id="PS50928">
    <property type="entry name" value="ABC_TM1"/>
    <property type="match status" value="1"/>
</dbReference>
<keyword evidence="4" id="KW-0997">Cell inner membrane</keyword>
<feature type="transmembrane region" description="Helical" evidence="8">
    <location>
        <begin position="248"/>
        <end position="269"/>
    </location>
</feature>
<evidence type="ECO:0000256" key="1">
    <source>
        <dbReference type="ARBA" id="ARBA00004429"/>
    </source>
</evidence>
<reference evidence="11" key="1">
    <citation type="journal article" date="2019" name="Int. J. Syst. Evol. Microbiol.">
        <title>The Global Catalogue of Microorganisms (GCM) 10K type strain sequencing project: providing services to taxonomists for standard genome sequencing and annotation.</title>
        <authorList>
            <consortium name="The Broad Institute Genomics Platform"/>
            <consortium name="The Broad Institute Genome Sequencing Center for Infectious Disease"/>
            <person name="Wu L."/>
            <person name="Ma J."/>
        </authorList>
    </citation>
    <scope>NUCLEOTIDE SEQUENCE [LARGE SCALE GENOMIC DNA]</scope>
    <source>
        <strain evidence="11">JCM 16928</strain>
    </source>
</reference>
<organism evidence="10 11">
    <name type="scientific">Kribbella ginsengisoli</name>
    <dbReference type="NCBI Taxonomy" id="363865"/>
    <lineage>
        <taxon>Bacteria</taxon>
        <taxon>Bacillati</taxon>
        <taxon>Actinomycetota</taxon>
        <taxon>Actinomycetes</taxon>
        <taxon>Propionibacteriales</taxon>
        <taxon>Kribbellaceae</taxon>
        <taxon>Kribbella</taxon>
    </lineage>
</organism>